<evidence type="ECO:0000313" key="4">
    <source>
        <dbReference type="EMBL" id="NGO71249.1"/>
    </source>
</evidence>
<protein>
    <recommendedName>
        <fullName evidence="3">D-glucuronyl C5-epimerase C-terminal domain-containing protein</fullName>
    </recommendedName>
</protein>
<comment type="caution">
    <text evidence="4">The sequence shown here is derived from an EMBL/GenBank/DDBJ whole genome shotgun (WGS) entry which is preliminary data.</text>
</comment>
<feature type="signal peptide" evidence="2">
    <location>
        <begin position="1"/>
        <end position="26"/>
    </location>
</feature>
<dbReference type="RefSeq" id="WP_165300889.1">
    <property type="nucleotide sequence ID" value="NZ_JAAKZZ010000278.1"/>
</dbReference>
<dbReference type="SUPFAM" id="SSF48208">
    <property type="entry name" value="Six-hairpin glycosidases"/>
    <property type="match status" value="1"/>
</dbReference>
<accession>A0A6G4X122</accession>
<feature type="chain" id="PRO_5026151868" description="D-glucuronyl C5-epimerase C-terminal domain-containing protein" evidence="2">
    <location>
        <begin position="27"/>
        <end position="369"/>
    </location>
</feature>
<evidence type="ECO:0000259" key="3">
    <source>
        <dbReference type="Pfam" id="PF06662"/>
    </source>
</evidence>
<keyword evidence="5" id="KW-1185">Reference proteome</keyword>
<reference evidence="4 5" key="1">
    <citation type="submission" date="2020-02" db="EMBL/GenBank/DDBJ databases">
        <title>Whole-genome analyses of novel actinobacteria.</title>
        <authorList>
            <person name="Sahin N."/>
            <person name="Tatar D."/>
        </authorList>
    </citation>
    <scope>NUCLEOTIDE SEQUENCE [LARGE SCALE GENOMIC DNA]</scope>
    <source>
        <strain evidence="4 5">SB3404</strain>
    </source>
</reference>
<dbReference type="EMBL" id="JAAKZZ010000278">
    <property type="protein sequence ID" value="NGO71249.1"/>
    <property type="molecule type" value="Genomic_DNA"/>
</dbReference>
<dbReference type="Proteomes" id="UP000477722">
    <property type="component" value="Unassembled WGS sequence"/>
</dbReference>
<dbReference type="InterPro" id="IPR008928">
    <property type="entry name" value="6-hairpin_glycosidase_sf"/>
</dbReference>
<evidence type="ECO:0000256" key="1">
    <source>
        <dbReference type="SAM" id="MobiDB-lite"/>
    </source>
</evidence>
<dbReference type="PROSITE" id="PS51257">
    <property type="entry name" value="PROKAR_LIPOPROTEIN"/>
    <property type="match status" value="1"/>
</dbReference>
<proteinExistence type="predicted"/>
<feature type="domain" description="D-glucuronyl C5-epimerase C-terminal" evidence="3">
    <location>
        <begin position="149"/>
        <end position="296"/>
    </location>
</feature>
<evidence type="ECO:0000313" key="5">
    <source>
        <dbReference type="Proteomes" id="UP000477722"/>
    </source>
</evidence>
<evidence type="ECO:0000256" key="2">
    <source>
        <dbReference type="SAM" id="SignalP"/>
    </source>
</evidence>
<dbReference type="Pfam" id="PF06662">
    <property type="entry name" value="C5-epim_C"/>
    <property type="match status" value="1"/>
</dbReference>
<dbReference type="AlphaFoldDB" id="A0A6G4X122"/>
<dbReference type="InterPro" id="IPR010598">
    <property type="entry name" value="C5-epim_C"/>
</dbReference>
<gene>
    <name evidence="4" type="ORF">G5C65_23380</name>
</gene>
<feature type="compositionally biased region" description="Basic and acidic residues" evidence="1">
    <location>
        <begin position="32"/>
        <end position="61"/>
    </location>
</feature>
<keyword evidence="2" id="KW-0732">Signal</keyword>
<feature type="region of interest" description="Disordered" evidence="1">
    <location>
        <begin position="25"/>
        <end position="84"/>
    </location>
</feature>
<sequence length="369" mass="41511">MKRHRRTPGVYLVAGAVLAVTAGSCAAPGGSDGDRSDSGTSVSRERPRVQSDLRFRTDGHRPRTPPVSHRPWRTLAPDAPGRSLAQGVHTVPMFEQDGRLYEHPVRQSSAGLQDLALWRKSGAKGYLQRATASADHLIAKRTRARGAWYFPYTFNYPSSHQFRMRAPWYSAMAQGIALSLFTHLAQEKDVPPGDRKRYRTAADRTFDSLLLGPRADTPWVSHVDDQGYLWLEEYPQWPHTRSDFTFNGHNFAIAGVWTYHHLTGDPRAARLFDGALTTSAHYGAELRRPGGPSAYCHSHDVFNSGYHGVVTRQLLEQYWISGSAAHLRLYRQYVKDHRTPPSQVKDRWFTPPPETPRKAVPAAQEVHTS</sequence>
<dbReference type="GO" id="GO:0005975">
    <property type="term" value="P:carbohydrate metabolic process"/>
    <property type="evidence" value="ECO:0007669"/>
    <property type="project" value="InterPro"/>
</dbReference>
<feature type="region of interest" description="Disordered" evidence="1">
    <location>
        <begin position="340"/>
        <end position="369"/>
    </location>
</feature>
<organism evidence="4 5">
    <name type="scientific">Streptomyces boncukensis</name>
    <dbReference type="NCBI Taxonomy" id="2711219"/>
    <lineage>
        <taxon>Bacteria</taxon>
        <taxon>Bacillati</taxon>
        <taxon>Actinomycetota</taxon>
        <taxon>Actinomycetes</taxon>
        <taxon>Kitasatosporales</taxon>
        <taxon>Streptomycetaceae</taxon>
        <taxon>Streptomyces</taxon>
    </lineage>
</organism>
<name>A0A6G4X122_9ACTN</name>